<proteinExistence type="predicted"/>
<dbReference type="HOGENOM" id="CLU_910253_0_0_1"/>
<sequence>MATGDGEQPLLQEATARIFSDGADATTVRLPTSSSPRGRRHPLALLPLPLLPSNVGRVLNDGLEVELEGWVPESLKLWRRWVAKLCPRHKPLGRRLGSLTPSSSPHVRCTVTRLTALLCGETNTFVFPWGEVTVTLEDVAVLGGLPLLGRLVRVSPQDALCGDVDRLEAVCRALYLSKSKNSRPDRTAWARHFLERPPGKVKVTGGGDEACGHLEHNAFLAMWLSLFVLPAAPFDVVWMEVLPLATRLVHGCNMVLAPATLASIYSDLSVLKRYINLEKRYQAFIVWAPLQIDSFGSGSGSLPSPS</sequence>
<dbReference type="PANTHER" id="PTHR46033">
    <property type="entry name" value="PROTEIN MAIN-LIKE 2"/>
    <property type="match status" value="1"/>
</dbReference>
<keyword evidence="3" id="KW-1185">Reference proteome</keyword>
<feature type="domain" description="Aminotransferase-like plant mobile" evidence="1">
    <location>
        <begin position="119"/>
        <end position="289"/>
    </location>
</feature>
<dbReference type="Gramene" id="OPUNC03G21670.1">
    <property type="protein sequence ID" value="OPUNC03G21670.1"/>
    <property type="gene ID" value="OPUNC03G21670"/>
</dbReference>
<evidence type="ECO:0000313" key="2">
    <source>
        <dbReference type="EnsemblPlants" id="OPUNC03G21670.1"/>
    </source>
</evidence>
<accession>A0A0E0KFL6</accession>
<evidence type="ECO:0000313" key="3">
    <source>
        <dbReference type="Proteomes" id="UP000026962"/>
    </source>
</evidence>
<reference evidence="2" key="1">
    <citation type="submission" date="2015-04" db="UniProtKB">
        <authorList>
            <consortium name="EnsemblPlants"/>
        </authorList>
    </citation>
    <scope>IDENTIFICATION</scope>
</reference>
<evidence type="ECO:0000259" key="1">
    <source>
        <dbReference type="Pfam" id="PF10536"/>
    </source>
</evidence>
<protein>
    <recommendedName>
        <fullName evidence="1">Aminotransferase-like plant mobile domain-containing protein</fullName>
    </recommendedName>
</protein>
<dbReference type="STRING" id="4537.A0A0E0KFL6"/>
<dbReference type="AlphaFoldDB" id="A0A0E0KFL6"/>
<organism evidence="2">
    <name type="scientific">Oryza punctata</name>
    <name type="common">Red rice</name>
    <dbReference type="NCBI Taxonomy" id="4537"/>
    <lineage>
        <taxon>Eukaryota</taxon>
        <taxon>Viridiplantae</taxon>
        <taxon>Streptophyta</taxon>
        <taxon>Embryophyta</taxon>
        <taxon>Tracheophyta</taxon>
        <taxon>Spermatophyta</taxon>
        <taxon>Magnoliopsida</taxon>
        <taxon>Liliopsida</taxon>
        <taxon>Poales</taxon>
        <taxon>Poaceae</taxon>
        <taxon>BOP clade</taxon>
        <taxon>Oryzoideae</taxon>
        <taxon>Oryzeae</taxon>
        <taxon>Oryzinae</taxon>
        <taxon>Oryza</taxon>
    </lineage>
</organism>
<dbReference type="eggNOG" id="ENOG502QSN7">
    <property type="taxonomic scope" value="Eukaryota"/>
</dbReference>
<name>A0A0E0KFL6_ORYPU</name>
<dbReference type="PANTHER" id="PTHR46033:SF32">
    <property type="entry name" value="EXPRESSED PROTEIN"/>
    <property type="match status" value="1"/>
</dbReference>
<dbReference type="InterPro" id="IPR019557">
    <property type="entry name" value="AminoTfrase-like_pln_mobile"/>
</dbReference>
<reference evidence="2" key="2">
    <citation type="submission" date="2018-05" db="EMBL/GenBank/DDBJ databases">
        <title>OpunRS2 (Oryza punctata Reference Sequence Version 2).</title>
        <authorList>
            <person name="Zhang J."/>
            <person name="Kudrna D."/>
            <person name="Lee S."/>
            <person name="Talag J."/>
            <person name="Welchert J."/>
            <person name="Wing R.A."/>
        </authorList>
    </citation>
    <scope>NUCLEOTIDE SEQUENCE [LARGE SCALE GENOMIC DNA]</scope>
</reference>
<dbReference type="Pfam" id="PF10536">
    <property type="entry name" value="PMD"/>
    <property type="match status" value="1"/>
</dbReference>
<dbReference type="GO" id="GO:0010073">
    <property type="term" value="P:meristem maintenance"/>
    <property type="evidence" value="ECO:0007669"/>
    <property type="project" value="InterPro"/>
</dbReference>
<dbReference type="EnsemblPlants" id="OPUNC03G21670.1">
    <property type="protein sequence ID" value="OPUNC03G21670.1"/>
    <property type="gene ID" value="OPUNC03G21670"/>
</dbReference>
<dbReference type="Proteomes" id="UP000026962">
    <property type="component" value="Chromosome 3"/>
</dbReference>
<dbReference type="InterPro" id="IPR044824">
    <property type="entry name" value="MAIN-like"/>
</dbReference>